<feature type="compositionally biased region" description="Basic and acidic residues" evidence="5">
    <location>
        <begin position="317"/>
        <end position="332"/>
    </location>
</feature>
<dbReference type="OrthoDB" id="306876at2759"/>
<dbReference type="GO" id="GO:0016020">
    <property type="term" value="C:membrane"/>
    <property type="evidence" value="ECO:0007669"/>
    <property type="project" value="UniProtKB-SubCell"/>
</dbReference>
<keyword evidence="2 6" id="KW-0812">Transmembrane</keyword>
<dbReference type="SUPFAM" id="SSF103481">
    <property type="entry name" value="Multidrug resistance efflux transporter EmrE"/>
    <property type="match status" value="1"/>
</dbReference>
<dbReference type="Pfam" id="PF00892">
    <property type="entry name" value="EamA"/>
    <property type="match status" value="1"/>
</dbReference>
<dbReference type="AlphaFoldDB" id="A0A433DD02"/>
<dbReference type="Gene3D" id="1.10.3730.20">
    <property type="match status" value="1"/>
</dbReference>
<accession>A0A433DD02</accession>
<feature type="transmembrane region" description="Helical" evidence="6">
    <location>
        <begin position="182"/>
        <end position="202"/>
    </location>
</feature>
<dbReference type="PANTHER" id="PTHR22911:SF6">
    <property type="entry name" value="SOLUTE CARRIER FAMILY 35 MEMBER G1"/>
    <property type="match status" value="1"/>
</dbReference>
<organism evidence="8 9">
    <name type="scientific">Jimgerdemannia flammicorona</name>
    <dbReference type="NCBI Taxonomy" id="994334"/>
    <lineage>
        <taxon>Eukaryota</taxon>
        <taxon>Fungi</taxon>
        <taxon>Fungi incertae sedis</taxon>
        <taxon>Mucoromycota</taxon>
        <taxon>Mucoromycotina</taxon>
        <taxon>Endogonomycetes</taxon>
        <taxon>Endogonales</taxon>
        <taxon>Endogonaceae</taxon>
        <taxon>Jimgerdemannia</taxon>
    </lineage>
</organism>
<feature type="transmembrane region" description="Helical" evidence="6">
    <location>
        <begin position="65"/>
        <end position="85"/>
    </location>
</feature>
<protein>
    <recommendedName>
        <fullName evidence="7">EamA domain-containing protein</fullName>
    </recommendedName>
</protein>
<feature type="transmembrane region" description="Helical" evidence="6">
    <location>
        <begin position="158"/>
        <end position="175"/>
    </location>
</feature>
<proteinExistence type="predicted"/>
<feature type="domain" description="EamA" evidence="7">
    <location>
        <begin position="67"/>
        <end position="197"/>
    </location>
</feature>
<feature type="transmembrane region" description="Helical" evidence="6">
    <location>
        <begin position="245"/>
        <end position="264"/>
    </location>
</feature>
<evidence type="ECO:0000313" key="9">
    <source>
        <dbReference type="Proteomes" id="UP000268093"/>
    </source>
</evidence>
<dbReference type="PANTHER" id="PTHR22911">
    <property type="entry name" value="ACYL-MALONYL CONDENSING ENZYME-RELATED"/>
    <property type="match status" value="1"/>
</dbReference>
<evidence type="ECO:0000256" key="1">
    <source>
        <dbReference type="ARBA" id="ARBA00004141"/>
    </source>
</evidence>
<name>A0A433DD02_9FUNG</name>
<feature type="transmembrane region" description="Helical" evidence="6">
    <location>
        <begin position="97"/>
        <end position="118"/>
    </location>
</feature>
<dbReference type="Proteomes" id="UP000268093">
    <property type="component" value="Unassembled WGS sequence"/>
</dbReference>
<dbReference type="InterPro" id="IPR000620">
    <property type="entry name" value="EamA_dom"/>
</dbReference>
<gene>
    <name evidence="8" type="ORF">BC936DRAFT_144107</name>
</gene>
<keyword evidence="3 6" id="KW-1133">Transmembrane helix</keyword>
<evidence type="ECO:0000256" key="4">
    <source>
        <dbReference type="ARBA" id="ARBA00023136"/>
    </source>
</evidence>
<evidence type="ECO:0000256" key="2">
    <source>
        <dbReference type="ARBA" id="ARBA00022692"/>
    </source>
</evidence>
<reference evidence="8 9" key="1">
    <citation type="journal article" date="2018" name="New Phytol.">
        <title>Phylogenomics of Endogonaceae and evolution of mycorrhizas within Mucoromycota.</title>
        <authorList>
            <person name="Chang Y."/>
            <person name="Desiro A."/>
            <person name="Na H."/>
            <person name="Sandor L."/>
            <person name="Lipzen A."/>
            <person name="Clum A."/>
            <person name="Barry K."/>
            <person name="Grigoriev I.V."/>
            <person name="Martin F.M."/>
            <person name="Stajich J.E."/>
            <person name="Smith M.E."/>
            <person name="Bonito G."/>
            <person name="Spatafora J.W."/>
        </authorList>
    </citation>
    <scope>NUCLEOTIDE SEQUENCE [LARGE SCALE GENOMIC DNA]</scope>
    <source>
        <strain evidence="8 9">GMNB39</strain>
    </source>
</reference>
<feature type="region of interest" description="Disordered" evidence="5">
    <location>
        <begin position="35"/>
        <end position="58"/>
    </location>
</feature>
<comment type="caution">
    <text evidence="8">The sequence shown here is derived from an EMBL/GenBank/DDBJ whole genome shotgun (WGS) entry which is preliminary data.</text>
</comment>
<keyword evidence="9" id="KW-1185">Reference proteome</keyword>
<keyword evidence="4 6" id="KW-0472">Membrane</keyword>
<evidence type="ECO:0000259" key="7">
    <source>
        <dbReference type="Pfam" id="PF00892"/>
    </source>
</evidence>
<evidence type="ECO:0000256" key="6">
    <source>
        <dbReference type="SAM" id="Phobius"/>
    </source>
</evidence>
<feature type="transmembrane region" description="Helical" evidence="6">
    <location>
        <begin position="130"/>
        <end position="146"/>
    </location>
</feature>
<evidence type="ECO:0000256" key="3">
    <source>
        <dbReference type="ARBA" id="ARBA00022989"/>
    </source>
</evidence>
<dbReference type="InterPro" id="IPR037185">
    <property type="entry name" value="EmrE-like"/>
</dbReference>
<feature type="region of interest" description="Disordered" evidence="5">
    <location>
        <begin position="285"/>
        <end position="337"/>
    </location>
</feature>
<comment type="subcellular location">
    <subcellularLocation>
        <location evidence="1">Membrane</location>
        <topology evidence="1">Multi-pass membrane protein</topology>
    </subcellularLocation>
</comment>
<evidence type="ECO:0000256" key="5">
    <source>
        <dbReference type="SAM" id="MobiDB-lite"/>
    </source>
</evidence>
<evidence type="ECO:0000313" key="8">
    <source>
        <dbReference type="EMBL" id="RUP48723.1"/>
    </source>
</evidence>
<feature type="transmembrane region" description="Helical" evidence="6">
    <location>
        <begin position="214"/>
        <end position="233"/>
    </location>
</feature>
<dbReference type="EMBL" id="RBNI01003023">
    <property type="protein sequence ID" value="RUP48723.1"/>
    <property type="molecule type" value="Genomic_DNA"/>
</dbReference>
<sequence>MNSLTESPTDHHVPPAFPGSVTVISEAAPLIPPSHQHRTTGALPHHRSRSSLSFSDDPKTRRKEFAGLALMALSALAFSFMSLFVKIAYPDFQSFEIVLARSVVQLVLGLAACAVLGVSPLGTKGIRRWLIMRGLAGGVGLALFFYSLTKLPLADTTVLFFLGPTMTTLLAHFLYSEHFTPLDLLLTCFCALGVVFIAHPSSIFADTPNPEDSLAIYAALIGSLMSAVAYVTARKVGRATHFMVHVVYFGAVSSVLSAAGMYLWQGGIVVPVKMEQWIVLAASPPRPPRPLNHPSHDRCRLGLSPQHLDPGGSGSSAHDRGRSADHRLHDCDGPAQVDRAGFKHARGSAGDQEGKCARAGDSTRCAATFERCGGIRVCWKERKVWEGKRGPAG</sequence>